<accession>A0ABW3L7I9</accession>
<dbReference type="Pfam" id="PF00697">
    <property type="entry name" value="PRAI"/>
    <property type="match status" value="1"/>
</dbReference>
<evidence type="ECO:0000256" key="3">
    <source>
        <dbReference type="ARBA" id="ARBA00012572"/>
    </source>
</evidence>
<feature type="domain" description="N-(5'phosphoribosyl) anthranilate isomerase (PRAI)" evidence="10">
    <location>
        <begin position="5"/>
        <end position="206"/>
    </location>
</feature>
<dbReference type="InterPro" id="IPR011060">
    <property type="entry name" value="RibuloseP-bd_barrel"/>
</dbReference>
<dbReference type="InterPro" id="IPR044643">
    <property type="entry name" value="TrpF_fam"/>
</dbReference>
<evidence type="ECO:0000256" key="7">
    <source>
        <dbReference type="ARBA" id="ARBA00023141"/>
    </source>
</evidence>
<evidence type="ECO:0000256" key="2">
    <source>
        <dbReference type="ARBA" id="ARBA00004664"/>
    </source>
</evidence>
<protein>
    <recommendedName>
        <fullName evidence="4 9">N-(5'-phosphoribosyl)anthranilate isomerase</fullName>
        <shortName evidence="9">PRAI</shortName>
        <ecNumber evidence="3 9">5.3.1.24</ecNumber>
    </recommendedName>
</protein>
<proteinExistence type="inferred from homology"/>
<keyword evidence="8 9" id="KW-0413">Isomerase</keyword>
<evidence type="ECO:0000256" key="8">
    <source>
        <dbReference type="ARBA" id="ARBA00023235"/>
    </source>
</evidence>
<dbReference type="NCBIfam" id="NF002301">
    <property type="entry name" value="PRK01222.2-1"/>
    <property type="match status" value="1"/>
</dbReference>
<evidence type="ECO:0000256" key="5">
    <source>
        <dbReference type="ARBA" id="ARBA00022605"/>
    </source>
</evidence>
<evidence type="ECO:0000256" key="9">
    <source>
        <dbReference type="HAMAP-Rule" id="MF_00135"/>
    </source>
</evidence>
<dbReference type="PANTHER" id="PTHR42894">
    <property type="entry name" value="N-(5'-PHOSPHORIBOSYL)ANTHRANILATE ISOMERASE"/>
    <property type="match status" value="1"/>
</dbReference>
<keyword evidence="12" id="KW-1185">Reference proteome</keyword>
<comment type="caution">
    <text evidence="11">The sequence shown here is derived from an EMBL/GenBank/DDBJ whole genome shotgun (WGS) entry which is preliminary data.</text>
</comment>
<dbReference type="HAMAP" id="MF_00135">
    <property type="entry name" value="PRAI"/>
    <property type="match status" value="1"/>
</dbReference>
<comment type="similarity">
    <text evidence="9">Belongs to the TrpF family.</text>
</comment>
<sequence length="216" mass="23468">MSIVKLCGNRSEQDTRRSGQSDATHLGFIFVEGTKRNVAAEEVGRWVDRIQPVQKLAGVFVEPSTAQVAEVLKHVPLDIIQLHGNETVSEVLKMKETFAVDVWKAIHHDGHGQEKMELFRGTVDGYVIDAKVKGAHGGTGVTFDWEAVPAYVKTAKEQQVPCLIAGGITPANVAEVLAFHPDGVDVSSGTETNEAKDETKIYTLVKEVANHAARIS</sequence>
<dbReference type="InterPro" id="IPR013785">
    <property type="entry name" value="Aldolase_TIM"/>
</dbReference>
<dbReference type="GO" id="GO:0004640">
    <property type="term" value="F:phosphoribosylanthranilate isomerase activity"/>
    <property type="evidence" value="ECO:0007669"/>
    <property type="project" value="UniProtKB-EC"/>
</dbReference>
<dbReference type="Proteomes" id="UP001596990">
    <property type="component" value="Unassembled WGS sequence"/>
</dbReference>
<dbReference type="RefSeq" id="WP_386062877.1">
    <property type="nucleotide sequence ID" value="NZ_JBHTKL010000006.1"/>
</dbReference>
<keyword evidence="7 9" id="KW-0057">Aromatic amino acid biosynthesis</keyword>
<keyword evidence="6 9" id="KW-0822">Tryptophan biosynthesis</keyword>
<evidence type="ECO:0000256" key="1">
    <source>
        <dbReference type="ARBA" id="ARBA00001164"/>
    </source>
</evidence>
<evidence type="ECO:0000256" key="4">
    <source>
        <dbReference type="ARBA" id="ARBA00022272"/>
    </source>
</evidence>
<comment type="pathway">
    <text evidence="2 9">Amino-acid biosynthesis; L-tryptophan biosynthesis; L-tryptophan from chorismate: step 3/5.</text>
</comment>
<dbReference type="InterPro" id="IPR001240">
    <property type="entry name" value="PRAI_dom"/>
</dbReference>
<dbReference type="EMBL" id="JBHTKL010000006">
    <property type="protein sequence ID" value="MFD1020708.1"/>
    <property type="molecule type" value="Genomic_DNA"/>
</dbReference>
<dbReference type="SUPFAM" id="SSF51366">
    <property type="entry name" value="Ribulose-phoshate binding barrel"/>
    <property type="match status" value="1"/>
</dbReference>
<dbReference type="CDD" id="cd00405">
    <property type="entry name" value="PRAI"/>
    <property type="match status" value="1"/>
</dbReference>
<gene>
    <name evidence="9" type="primary">trpF</name>
    <name evidence="11" type="ORF">ACFQ2J_16090</name>
</gene>
<comment type="catalytic activity">
    <reaction evidence="1 9">
        <text>N-(5-phospho-beta-D-ribosyl)anthranilate = 1-(2-carboxyphenylamino)-1-deoxy-D-ribulose 5-phosphate</text>
        <dbReference type="Rhea" id="RHEA:21540"/>
        <dbReference type="ChEBI" id="CHEBI:18277"/>
        <dbReference type="ChEBI" id="CHEBI:58613"/>
        <dbReference type="EC" id="5.3.1.24"/>
    </reaction>
</comment>
<reference evidence="12" key="1">
    <citation type="journal article" date="2019" name="Int. J. Syst. Evol. Microbiol.">
        <title>The Global Catalogue of Microorganisms (GCM) 10K type strain sequencing project: providing services to taxonomists for standard genome sequencing and annotation.</title>
        <authorList>
            <consortium name="The Broad Institute Genomics Platform"/>
            <consortium name="The Broad Institute Genome Sequencing Center for Infectious Disease"/>
            <person name="Wu L."/>
            <person name="Ma J."/>
        </authorList>
    </citation>
    <scope>NUCLEOTIDE SEQUENCE [LARGE SCALE GENOMIC DNA]</scope>
    <source>
        <strain evidence="12">CCUG 56607</strain>
    </source>
</reference>
<organism evidence="11 12">
    <name type="scientific">Thalassobacillus hwangdonensis</name>
    <dbReference type="NCBI Taxonomy" id="546108"/>
    <lineage>
        <taxon>Bacteria</taxon>
        <taxon>Bacillati</taxon>
        <taxon>Bacillota</taxon>
        <taxon>Bacilli</taxon>
        <taxon>Bacillales</taxon>
        <taxon>Bacillaceae</taxon>
        <taxon>Thalassobacillus</taxon>
    </lineage>
</organism>
<evidence type="ECO:0000259" key="10">
    <source>
        <dbReference type="Pfam" id="PF00697"/>
    </source>
</evidence>
<dbReference type="EC" id="5.3.1.24" evidence="3 9"/>
<evidence type="ECO:0000256" key="6">
    <source>
        <dbReference type="ARBA" id="ARBA00022822"/>
    </source>
</evidence>
<evidence type="ECO:0000313" key="12">
    <source>
        <dbReference type="Proteomes" id="UP001596990"/>
    </source>
</evidence>
<keyword evidence="5 9" id="KW-0028">Amino-acid biosynthesis</keyword>
<dbReference type="PANTHER" id="PTHR42894:SF1">
    <property type="entry name" value="N-(5'-PHOSPHORIBOSYL)ANTHRANILATE ISOMERASE"/>
    <property type="match status" value="1"/>
</dbReference>
<name>A0ABW3L7I9_9BACI</name>
<evidence type="ECO:0000313" key="11">
    <source>
        <dbReference type="EMBL" id="MFD1020708.1"/>
    </source>
</evidence>
<dbReference type="Gene3D" id="3.20.20.70">
    <property type="entry name" value="Aldolase class I"/>
    <property type="match status" value="1"/>
</dbReference>